<reference evidence="1 2" key="1">
    <citation type="journal article" date="2013" name="Int. J. Syst. Evol. Microbiol.">
        <title>Kordia antarctica sp. nov., isolated from Antarctic seawater.</title>
        <authorList>
            <person name="Baek K."/>
            <person name="Choi A."/>
            <person name="Kang I."/>
            <person name="Lee K."/>
            <person name="Cho J.C."/>
        </authorList>
    </citation>
    <scope>NUCLEOTIDE SEQUENCE [LARGE SCALE GENOMIC DNA]</scope>
    <source>
        <strain evidence="1 2">IMCC3317</strain>
    </source>
</reference>
<dbReference type="AlphaFoldDB" id="A0A7L4ZPX1"/>
<gene>
    <name evidence="1" type="ORF">IMCC3317_35930</name>
</gene>
<sequence>MAFFIHYSNKYIDFKDSTTFNCNNSIPCLCHLLYFKEMSSSLWYPRGNDKMIKVKNLQHLLTEIIWCTGDTLENDVFNIYESLLSNFGFKLLKEEFHNEKFNAELIDKVEEEIELLRNEALGQIPIDYPEVNISDHYDDELDSWDIETDGTWQDNID</sequence>
<protein>
    <submittedName>
        <fullName evidence="1">Uncharacterized protein</fullName>
    </submittedName>
</protein>
<evidence type="ECO:0000313" key="1">
    <source>
        <dbReference type="EMBL" id="QHI38206.1"/>
    </source>
</evidence>
<dbReference type="EMBL" id="CP019288">
    <property type="protein sequence ID" value="QHI38206.1"/>
    <property type="molecule type" value="Genomic_DNA"/>
</dbReference>
<evidence type="ECO:0000313" key="2">
    <source>
        <dbReference type="Proteomes" id="UP000464657"/>
    </source>
</evidence>
<dbReference type="Proteomes" id="UP000464657">
    <property type="component" value="Chromosome"/>
</dbReference>
<proteinExistence type="predicted"/>
<organism evidence="1 2">
    <name type="scientific">Kordia antarctica</name>
    <dbReference type="NCBI Taxonomy" id="1218801"/>
    <lineage>
        <taxon>Bacteria</taxon>
        <taxon>Pseudomonadati</taxon>
        <taxon>Bacteroidota</taxon>
        <taxon>Flavobacteriia</taxon>
        <taxon>Flavobacteriales</taxon>
        <taxon>Flavobacteriaceae</taxon>
        <taxon>Kordia</taxon>
    </lineage>
</organism>
<name>A0A7L4ZPX1_9FLAO</name>
<keyword evidence="2" id="KW-1185">Reference proteome</keyword>
<dbReference type="KEGG" id="kan:IMCC3317_35930"/>
<accession>A0A7L4ZPX1</accession>